<evidence type="ECO:0000313" key="2">
    <source>
        <dbReference type="Proteomes" id="UP001501470"/>
    </source>
</evidence>
<reference evidence="1 2" key="1">
    <citation type="journal article" date="2019" name="Int. J. Syst. Evol. Microbiol.">
        <title>The Global Catalogue of Microorganisms (GCM) 10K type strain sequencing project: providing services to taxonomists for standard genome sequencing and annotation.</title>
        <authorList>
            <consortium name="The Broad Institute Genomics Platform"/>
            <consortium name="The Broad Institute Genome Sequencing Center for Infectious Disease"/>
            <person name="Wu L."/>
            <person name="Ma J."/>
        </authorList>
    </citation>
    <scope>NUCLEOTIDE SEQUENCE [LARGE SCALE GENOMIC DNA]</scope>
    <source>
        <strain evidence="1 2">JCM 15933</strain>
    </source>
</reference>
<accession>A0ABN2ASA7</accession>
<organism evidence="1 2">
    <name type="scientific">Dactylosporangium maewongense</name>
    <dbReference type="NCBI Taxonomy" id="634393"/>
    <lineage>
        <taxon>Bacteria</taxon>
        <taxon>Bacillati</taxon>
        <taxon>Actinomycetota</taxon>
        <taxon>Actinomycetes</taxon>
        <taxon>Micromonosporales</taxon>
        <taxon>Micromonosporaceae</taxon>
        <taxon>Dactylosporangium</taxon>
    </lineage>
</organism>
<proteinExistence type="predicted"/>
<name>A0ABN2ASA7_9ACTN</name>
<evidence type="ECO:0000313" key="1">
    <source>
        <dbReference type="EMBL" id="GAA1524878.1"/>
    </source>
</evidence>
<gene>
    <name evidence="1" type="ORF">GCM10009827_046900</name>
</gene>
<keyword evidence="2" id="KW-1185">Reference proteome</keyword>
<sequence>MRSHRIHPPPTFGRDTYAPLVSTHHSIVVARSTTPLPLLPEVCSAFGTGCFNLVLFGDGWQMAEMTVWPHQWPTVGAGPGPIAAATGAPVLAAWISDTACAQMAADVPGGPSWTAHLVDEGRQDCGFDHEIFNTLRSPGPEQPPADHHRLAVDLAAWSAAAGRTTTAERIEAVLRNENMLLEHRYRAMVGELGLGAGVAFERSSWTDDRIRTAWSEGFAASYEIPTPWNRRSKASPRSTALVAFLELHDAAKFDPAITEADLVTHAEKALASG</sequence>
<dbReference type="EMBL" id="BAAAQD010000009">
    <property type="protein sequence ID" value="GAA1524878.1"/>
    <property type="molecule type" value="Genomic_DNA"/>
</dbReference>
<dbReference type="Proteomes" id="UP001501470">
    <property type="component" value="Unassembled WGS sequence"/>
</dbReference>
<protein>
    <submittedName>
        <fullName evidence="1">Uncharacterized protein</fullName>
    </submittedName>
</protein>
<comment type="caution">
    <text evidence="1">The sequence shown here is derived from an EMBL/GenBank/DDBJ whole genome shotgun (WGS) entry which is preliminary data.</text>
</comment>